<reference evidence="3 4" key="1">
    <citation type="journal article" date="2014" name="Antonie Van Leeuwenhoek">
        <title>Hyphomonas beringensis sp. nov. and Hyphomonas chukchiensis sp. nov., isolated from surface seawater of the Bering Sea and Chukchi Sea.</title>
        <authorList>
            <person name="Li C."/>
            <person name="Lai Q."/>
            <person name="Li G."/>
            <person name="Dong C."/>
            <person name="Wang J."/>
            <person name="Liao Y."/>
            <person name="Shao Z."/>
        </authorList>
    </citation>
    <scope>NUCLEOTIDE SEQUENCE [LARGE SCALE GENOMIC DNA]</scope>
    <source>
        <strain evidence="3 4">VP2</strain>
    </source>
</reference>
<gene>
    <name evidence="3" type="ORF">HJA_08634</name>
</gene>
<evidence type="ECO:0000313" key="4">
    <source>
        <dbReference type="Proteomes" id="UP000024816"/>
    </source>
</evidence>
<dbReference type="OrthoDB" id="419320at2"/>
<feature type="domain" description="SCP" evidence="2">
    <location>
        <begin position="64"/>
        <end position="189"/>
    </location>
</feature>
<dbReference type="SUPFAM" id="SSF55797">
    <property type="entry name" value="PR-1-like"/>
    <property type="match status" value="1"/>
</dbReference>
<evidence type="ECO:0000256" key="1">
    <source>
        <dbReference type="SAM" id="SignalP"/>
    </source>
</evidence>
<keyword evidence="4" id="KW-1185">Reference proteome</keyword>
<name>A0A059FCS1_9PROT</name>
<dbReference type="InterPro" id="IPR035940">
    <property type="entry name" value="CAP_sf"/>
</dbReference>
<dbReference type="CDD" id="cd05379">
    <property type="entry name" value="CAP_bacterial"/>
    <property type="match status" value="1"/>
</dbReference>
<evidence type="ECO:0000313" key="3">
    <source>
        <dbReference type="EMBL" id="KCZ88420.1"/>
    </source>
</evidence>
<dbReference type="EMBL" id="ARYJ01000005">
    <property type="protein sequence ID" value="KCZ88420.1"/>
    <property type="molecule type" value="Genomic_DNA"/>
</dbReference>
<organism evidence="3 4">
    <name type="scientific">Hyphomonas jannaschiana VP2</name>
    <dbReference type="NCBI Taxonomy" id="1280952"/>
    <lineage>
        <taxon>Bacteria</taxon>
        <taxon>Pseudomonadati</taxon>
        <taxon>Pseudomonadota</taxon>
        <taxon>Alphaproteobacteria</taxon>
        <taxon>Hyphomonadales</taxon>
        <taxon>Hyphomonadaceae</taxon>
        <taxon>Hyphomonas</taxon>
    </lineage>
</organism>
<dbReference type="InterPro" id="IPR014044">
    <property type="entry name" value="CAP_dom"/>
</dbReference>
<evidence type="ECO:0000259" key="2">
    <source>
        <dbReference type="Pfam" id="PF00188"/>
    </source>
</evidence>
<feature type="signal peptide" evidence="1">
    <location>
        <begin position="1"/>
        <end position="21"/>
    </location>
</feature>
<protein>
    <submittedName>
        <fullName evidence="3">SCP-like extracellular family protein</fullName>
    </submittedName>
</protein>
<dbReference type="Gene3D" id="3.40.33.10">
    <property type="entry name" value="CAP"/>
    <property type="match status" value="1"/>
</dbReference>
<feature type="chain" id="PRO_5001572756" evidence="1">
    <location>
        <begin position="22"/>
        <end position="278"/>
    </location>
</feature>
<dbReference type="STRING" id="1280952.HJA_08634"/>
<proteinExistence type="predicted"/>
<keyword evidence="1" id="KW-0732">Signal</keyword>
<sequence>MKMRALFRLSGFLFAALPAAACNMDVHHRGVTVADYVETVQPCLRRWPAGFTADPAMEADFLVRVNEERTSRGLKPLRYRPELLDAARFQSLDMAYNKFFGHESPDGRHHFERVAAFDRSALVEYSAENVAMVEVIGGRWNLNRNAVERLHGNLMDSPGHRANILNPDITDVAMGVVRTESGVWVTQVFVELSGSLPAPLPVRMQPGQRLNMTPTLSGWSFQHFDAKLPDNRYTVINGAIPKALSGDIELTAYGKTRGEKPGMYYIIRLPGPAVTVGR</sequence>
<dbReference type="AlphaFoldDB" id="A0A059FCS1"/>
<accession>A0A059FCS1</accession>
<dbReference type="PANTHER" id="PTHR31157:SF1">
    <property type="entry name" value="SCP DOMAIN-CONTAINING PROTEIN"/>
    <property type="match status" value="1"/>
</dbReference>
<dbReference type="Pfam" id="PF00188">
    <property type="entry name" value="CAP"/>
    <property type="match status" value="1"/>
</dbReference>
<comment type="caution">
    <text evidence="3">The sequence shown here is derived from an EMBL/GenBank/DDBJ whole genome shotgun (WGS) entry which is preliminary data.</text>
</comment>
<dbReference type="eggNOG" id="COG2340">
    <property type="taxonomic scope" value="Bacteria"/>
</dbReference>
<dbReference type="PANTHER" id="PTHR31157">
    <property type="entry name" value="SCP DOMAIN-CONTAINING PROTEIN"/>
    <property type="match status" value="1"/>
</dbReference>
<dbReference type="PATRIC" id="fig|1280952.3.peg.1718"/>
<dbReference type="Proteomes" id="UP000024816">
    <property type="component" value="Unassembled WGS sequence"/>
</dbReference>